<keyword evidence="3" id="KW-0808">Transferase</keyword>
<gene>
    <name evidence="3" type="ORF">EZS27_007392</name>
</gene>
<keyword evidence="1" id="KW-0547">Nucleotide-binding</keyword>
<dbReference type="HAMAP" id="MF_00376">
    <property type="entry name" value="Dephospho_CoA_kinase"/>
    <property type="match status" value="1"/>
</dbReference>
<evidence type="ECO:0000313" key="3">
    <source>
        <dbReference type="EMBL" id="KAA6345007.1"/>
    </source>
</evidence>
<dbReference type="EC" id="2.7.1.24" evidence="3"/>
<dbReference type="PANTHER" id="PTHR10695:SF46">
    <property type="entry name" value="BIFUNCTIONAL COENZYME A SYNTHASE-RELATED"/>
    <property type="match status" value="1"/>
</dbReference>
<comment type="caution">
    <text evidence="3">The sequence shown here is derived from an EMBL/GenBank/DDBJ whole genome shotgun (WGS) entry which is preliminary data.</text>
</comment>
<sequence>MTVKIGITGGMGSGKSVVSRLLELMGVPVYISDVESKRLTVSNLYIRQELIALLGEKAYQNGELNKPLLASYLFENQEQAETVNRIIHPQVKMDFQKWVSSHSRYPILAMESAILIESGFAGEVDVTVMVYAPLTIRLERAVKRDASSREFILKRIQSQMDDEEKKKFADYMILNDDVAPLIPQIESLLANVKK</sequence>
<proteinExistence type="inferred from homology"/>
<dbReference type="EMBL" id="SNRY01000190">
    <property type="protein sequence ID" value="KAA6345007.1"/>
    <property type="molecule type" value="Genomic_DNA"/>
</dbReference>
<evidence type="ECO:0000256" key="1">
    <source>
        <dbReference type="ARBA" id="ARBA00022741"/>
    </source>
</evidence>
<keyword evidence="2" id="KW-0067">ATP-binding</keyword>
<dbReference type="NCBIfam" id="TIGR00152">
    <property type="entry name" value="dephospho-CoA kinase"/>
    <property type="match status" value="1"/>
</dbReference>
<protein>
    <submittedName>
        <fullName evidence="3">Dephospho-CoA kinase</fullName>
        <ecNumber evidence="3">2.7.1.24</ecNumber>
    </submittedName>
</protein>
<dbReference type="CDD" id="cd02022">
    <property type="entry name" value="DPCK"/>
    <property type="match status" value="1"/>
</dbReference>
<organism evidence="3">
    <name type="scientific">termite gut metagenome</name>
    <dbReference type="NCBI Taxonomy" id="433724"/>
    <lineage>
        <taxon>unclassified sequences</taxon>
        <taxon>metagenomes</taxon>
        <taxon>organismal metagenomes</taxon>
    </lineage>
</organism>
<dbReference type="PROSITE" id="PS51219">
    <property type="entry name" value="DPCK"/>
    <property type="match status" value="1"/>
</dbReference>
<keyword evidence="3" id="KW-0418">Kinase</keyword>
<dbReference type="GO" id="GO:0004140">
    <property type="term" value="F:dephospho-CoA kinase activity"/>
    <property type="evidence" value="ECO:0007669"/>
    <property type="project" value="UniProtKB-EC"/>
</dbReference>
<dbReference type="Pfam" id="PF01121">
    <property type="entry name" value="CoaE"/>
    <property type="match status" value="1"/>
</dbReference>
<dbReference type="InterPro" id="IPR027417">
    <property type="entry name" value="P-loop_NTPase"/>
</dbReference>
<accession>A0A5J4SG45</accession>
<dbReference type="GO" id="GO:0005524">
    <property type="term" value="F:ATP binding"/>
    <property type="evidence" value="ECO:0007669"/>
    <property type="project" value="UniProtKB-KW"/>
</dbReference>
<dbReference type="Gene3D" id="3.40.50.300">
    <property type="entry name" value="P-loop containing nucleotide triphosphate hydrolases"/>
    <property type="match status" value="1"/>
</dbReference>
<dbReference type="GO" id="GO:0015937">
    <property type="term" value="P:coenzyme A biosynthetic process"/>
    <property type="evidence" value="ECO:0007669"/>
    <property type="project" value="InterPro"/>
</dbReference>
<dbReference type="PANTHER" id="PTHR10695">
    <property type="entry name" value="DEPHOSPHO-COA KINASE-RELATED"/>
    <property type="match status" value="1"/>
</dbReference>
<reference evidence="3" key="1">
    <citation type="submission" date="2019-03" db="EMBL/GenBank/DDBJ databases">
        <title>Single cell metagenomics reveals metabolic interactions within the superorganism composed of flagellate Streblomastix strix and complex community of Bacteroidetes bacteria on its surface.</title>
        <authorList>
            <person name="Treitli S.C."/>
            <person name="Kolisko M."/>
            <person name="Husnik F."/>
            <person name="Keeling P."/>
            <person name="Hampl V."/>
        </authorList>
    </citation>
    <scope>NUCLEOTIDE SEQUENCE</scope>
    <source>
        <strain evidence="3">STM</strain>
    </source>
</reference>
<dbReference type="SUPFAM" id="SSF52540">
    <property type="entry name" value="P-loop containing nucleoside triphosphate hydrolases"/>
    <property type="match status" value="1"/>
</dbReference>
<evidence type="ECO:0000256" key="2">
    <source>
        <dbReference type="ARBA" id="ARBA00022840"/>
    </source>
</evidence>
<dbReference type="InterPro" id="IPR001977">
    <property type="entry name" value="Depp_CoAkinase"/>
</dbReference>
<name>A0A5J4SG45_9ZZZZ</name>
<dbReference type="AlphaFoldDB" id="A0A5J4SG45"/>